<keyword evidence="3" id="KW-0732">Signal</keyword>
<dbReference type="STRING" id="283909.R7UX12"/>
<dbReference type="HOGENOM" id="CLU_047129_1_0_1"/>
<reference evidence="6 8" key="2">
    <citation type="journal article" date="2013" name="Nature">
        <title>Insights into bilaterian evolution from three spiralian genomes.</title>
        <authorList>
            <person name="Simakov O."/>
            <person name="Marletaz F."/>
            <person name="Cho S.J."/>
            <person name="Edsinger-Gonzales E."/>
            <person name="Havlak P."/>
            <person name="Hellsten U."/>
            <person name="Kuo D.H."/>
            <person name="Larsson T."/>
            <person name="Lv J."/>
            <person name="Arendt D."/>
            <person name="Savage R."/>
            <person name="Osoegawa K."/>
            <person name="de Jong P."/>
            <person name="Grimwood J."/>
            <person name="Chapman J.A."/>
            <person name="Shapiro H."/>
            <person name="Aerts A."/>
            <person name="Otillar R.P."/>
            <person name="Terry A.Y."/>
            <person name="Boore J.L."/>
            <person name="Grigoriev I.V."/>
            <person name="Lindberg D.R."/>
            <person name="Seaver E.C."/>
            <person name="Weisblat D.A."/>
            <person name="Putnam N.H."/>
            <person name="Rokhsar D.S."/>
        </authorList>
    </citation>
    <scope>NUCLEOTIDE SEQUENCE</scope>
    <source>
        <strain evidence="6 8">I ESC-2004</strain>
    </source>
</reference>
<keyword evidence="2" id="KW-0964">Secreted</keyword>
<dbReference type="PROSITE" id="PS50092">
    <property type="entry name" value="TSP1"/>
    <property type="match status" value="2"/>
</dbReference>
<evidence type="ECO:0000313" key="7">
    <source>
        <dbReference type="EnsemblMetazoa" id="CapteP115562"/>
    </source>
</evidence>
<dbReference type="InterPro" id="IPR036383">
    <property type="entry name" value="TSP1_rpt_sf"/>
</dbReference>
<evidence type="ECO:0000313" key="8">
    <source>
        <dbReference type="Proteomes" id="UP000014760"/>
    </source>
</evidence>
<dbReference type="InterPro" id="IPR000884">
    <property type="entry name" value="TSP1_rpt"/>
</dbReference>
<protein>
    <submittedName>
        <fullName evidence="6 7">Uncharacterized protein</fullName>
    </submittedName>
</protein>
<feature type="non-terminal residue" evidence="6">
    <location>
        <position position="146"/>
    </location>
</feature>
<dbReference type="EnsemblMetazoa" id="CapteT115562">
    <property type="protein sequence ID" value="CapteP115562"/>
    <property type="gene ID" value="CapteG115562"/>
</dbReference>
<dbReference type="PANTHER" id="PTHR22906">
    <property type="entry name" value="PROPERDIN"/>
    <property type="match status" value="1"/>
</dbReference>
<dbReference type="SUPFAM" id="SSF82895">
    <property type="entry name" value="TSP-1 type 1 repeat"/>
    <property type="match status" value="2"/>
</dbReference>
<dbReference type="OrthoDB" id="446173at2759"/>
<evidence type="ECO:0000256" key="1">
    <source>
        <dbReference type="ARBA" id="ARBA00004613"/>
    </source>
</evidence>
<reference evidence="7" key="3">
    <citation type="submission" date="2015-06" db="UniProtKB">
        <authorList>
            <consortium name="EnsemblMetazoa"/>
        </authorList>
    </citation>
    <scope>IDENTIFICATION</scope>
</reference>
<proteinExistence type="predicted"/>
<dbReference type="PANTHER" id="PTHR22906:SF43">
    <property type="entry name" value="PROPERDIN"/>
    <property type="match status" value="1"/>
</dbReference>
<name>R7UX12_CAPTE</name>
<reference evidence="8" key="1">
    <citation type="submission" date="2012-12" db="EMBL/GenBank/DDBJ databases">
        <authorList>
            <person name="Hellsten U."/>
            <person name="Grimwood J."/>
            <person name="Chapman J.A."/>
            <person name="Shapiro H."/>
            <person name="Aerts A."/>
            <person name="Otillar R.P."/>
            <person name="Terry A.Y."/>
            <person name="Boore J.L."/>
            <person name="Simakov O."/>
            <person name="Marletaz F."/>
            <person name="Cho S.-J."/>
            <person name="Edsinger-Gonzales E."/>
            <person name="Havlak P."/>
            <person name="Kuo D.-H."/>
            <person name="Larsson T."/>
            <person name="Lv J."/>
            <person name="Arendt D."/>
            <person name="Savage R."/>
            <person name="Osoegawa K."/>
            <person name="de Jong P."/>
            <person name="Lindberg D.R."/>
            <person name="Seaver E.C."/>
            <person name="Weisblat D.A."/>
            <person name="Putnam N.H."/>
            <person name="Grigoriev I.V."/>
            <person name="Rokhsar D.S."/>
        </authorList>
    </citation>
    <scope>NUCLEOTIDE SEQUENCE</scope>
    <source>
        <strain evidence="8">I ESC-2004</strain>
    </source>
</reference>
<gene>
    <name evidence="6" type="ORF">CAPTEDRAFT_115562</name>
</gene>
<sequence length="146" mass="15286">MPYVRHCNNPVPSNGGAYCDGDETKVETCNTTCGTAGGWGEWSAYSDCSVTCGHGKKFRTRECNNPKPLDGGLDCIGLATETIPCTHACTVNGGWSEWKWSNCSVSCGQGVKTGIRMCNSPAPAFGGANCIGMASNNTICDMGPCN</sequence>
<evidence type="ECO:0000256" key="3">
    <source>
        <dbReference type="ARBA" id="ARBA00022729"/>
    </source>
</evidence>
<dbReference type="Proteomes" id="UP000014760">
    <property type="component" value="Unassembled WGS sequence"/>
</dbReference>
<dbReference type="Pfam" id="PF00090">
    <property type="entry name" value="TSP_1"/>
    <property type="match status" value="2"/>
</dbReference>
<dbReference type="OMA" id="HRACANP"/>
<keyword evidence="5" id="KW-1015">Disulfide bond</keyword>
<evidence type="ECO:0000256" key="2">
    <source>
        <dbReference type="ARBA" id="ARBA00022525"/>
    </source>
</evidence>
<keyword evidence="4" id="KW-0677">Repeat</keyword>
<dbReference type="EMBL" id="KB297234">
    <property type="protein sequence ID" value="ELU10812.1"/>
    <property type="molecule type" value="Genomic_DNA"/>
</dbReference>
<dbReference type="EMBL" id="AMQN01000916">
    <property type="status" value="NOT_ANNOTATED_CDS"/>
    <property type="molecule type" value="Genomic_DNA"/>
</dbReference>
<comment type="subcellular location">
    <subcellularLocation>
        <location evidence="1">Secreted</location>
    </subcellularLocation>
</comment>
<dbReference type="InterPro" id="IPR052065">
    <property type="entry name" value="Compl_asym_regulator"/>
</dbReference>
<accession>R7UX12</accession>
<evidence type="ECO:0000313" key="6">
    <source>
        <dbReference type="EMBL" id="ELU10812.1"/>
    </source>
</evidence>
<dbReference type="PRINTS" id="PR01705">
    <property type="entry name" value="TSP1REPEAT"/>
</dbReference>
<organism evidence="6">
    <name type="scientific">Capitella teleta</name>
    <name type="common">Polychaete worm</name>
    <dbReference type="NCBI Taxonomy" id="283909"/>
    <lineage>
        <taxon>Eukaryota</taxon>
        <taxon>Metazoa</taxon>
        <taxon>Spiralia</taxon>
        <taxon>Lophotrochozoa</taxon>
        <taxon>Annelida</taxon>
        <taxon>Polychaeta</taxon>
        <taxon>Sedentaria</taxon>
        <taxon>Scolecida</taxon>
        <taxon>Capitellidae</taxon>
        <taxon>Capitella</taxon>
    </lineage>
</organism>
<evidence type="ECO:0000256" key="5">
    <source>
        <dbReference type="ARBA" id="ARBA00023157"/>
    </source>
</evidence>
<dbReference type="Gene3D" id="2.20.100.10">
    <property type="entry name" value="Thrombospondin type-1 (TSP1) repeat"/>
    <property type="match status" value="3"/>
</dbReference>
<evidence type="ECO:0000256" key="4">
    <source>
        <dbReference type="ARBA" id="ARBA00022737"/>
    </source>
</evidence>
<keyword evidence="8" id="KW-1185">Reference proteome</keyword>
<dbReference type="FunFam" id="2.20.100.10:FF:000007">
    <property type="entry name" value="Thrombospondin 1"/>
    <property type="match status" value="2"/>
</dbReference>
<dbReference type="AlphaFoldDB" id="R7UX12"/>
<dbReference type="SMART" id="SM00209">
    <property type="entry name" value="TSP1"/>
    <property type="match status" value="2"/>
</dbReference>